<sequence length="51" mass="5633">MRTRGARERPSAGRTQVSARTHEVRDRSEAEPSPLGAREPANPRARGHRSA</sequence>
<keyword evidence="3" id="KW-1185">Reference proteome</keyword>
<evidence type="ECO:0000313" key="2">
    <source>
        <dbReference type="EMBL" id="KFE64917.1"/>
    </source>
</evidence>
<reference evidence="2 3" key="1">
    <citation type="submission" date="2014-04" db="EMBL/GenBank/DDBJ databases">
        <title>Genome assembly of Hyalangium minutum DSM 14724.</title>
        <authorList>
            <person name="Sharma G."/>
            <person name="Subramanian S."/>
        </authorList>
    </citation>
    <scope>NUCLEOTIDE SEQUENCE [LARGE SCALE GENOMIC DNA]</scope>
    <source>
        <strain evidence="2 3">DSM 14724</strain>
    </source>
</reference>
<evidence type="ECO:0000256" key="1">
    <source>
        <dbReference type="SAM" id="MobiDB-lite"/>
    </source>
</evidence>
<protein>
    <submittedName>
        <fullName evidence="2">Uncharacterized protein</fullName>
    </submittedName>
</protein>
<feature type="compositionally biased region" description="Basic and acidic residues" evidence="1">
    <location>
        <begin position="1"/>
        <end position="11"/>
    </location>
</feature>
<dbReference type="AlphaFoldDB" id="A0A085WB54"/>
<gene>
    <name evidence="2" type="ORF">DB31_1935</name>
</gene>
<evidence type="ECO:0000313" key="3">
    <source>
        <dbReference type="Proteomes" id="UP000028725"/>
    </source>
</evidence>
<dbReference type="Proteomes" id="UP000028725">
    <property type="component" value="Unassembled WGS sequence"/>
</dbReference>
<feature type="region of interest" description="Disordered" evidence="1">
    <location>
        <begin position="1"/>
        <end position="51"/>
    </location>
</feature>
<organism evidence="2 3">
    <name type="scientific">Hyalangium minutum</name>
    <dbReference type="NCBI Taxonomy" id="394096"/>
    <lineage>
        <taxon>Bacteria</taxon>
        <taxon>Pseudomonadati</taxon>
        <taxon>Myxococcota</taxon>
        <taxon>Myxococcia</taxon>
        <taxon>Myxococcales</taxon>
        <taxon>Cystobacterineae</taxon>
        <taxon>Archangiaceae</taxon>
        <taxon>Hyalangium</taxon>
    </lineage>
</organism>
<feature type="compositionally biased region" description="Basic and acidic residues" evidence="1">
    <location>
        <begin position="20"/>
        <end position="30"/>
    </location>
</feature>
<comment type="caution">
    <text evidence="2">The sequence shown here is derived from an EMBL/GenBank/DDBJ whole genome shotgun (WGS) entry which is preliminary data.</text>
</comment>
<accession>A0A085WB54</accession>
<proteinExistence type="predicted"/>
<name>A0A085WB54_9BACT</name>
<dbReference type="EMBL" id="JMCB01000013">
    <property type="protein sequence ID" value="KFE64917.1"/>
    <property type="molecule type" value="Genomic_DNA"/>
</dbReference>